<dbReference type="EMBL" id="CM046391">
    <property type="protein sequence ID" value="KAI8558477.1"/>
    <property type="molecule type" value="Genomic_DNA"/>
</dbReference>
<protein>
    <submittedName>
        <fullName evidence="1">Uncharacterized protein</fullName>
    </submittedName>
</protein>
<comment type="caution">
    <text evidence="1">The sequence shown here is derived from an EMBL/GenBank/DDBJ whole genome shotgun (WGS) entry which is preliminary data.</text>
</comment>
<dbReference type="Proteomes" id="UP001062846">
    <property type="component" value="Chromosome 4"/>
</dbReference>
<reference evidence="1" key="1">
    <citation type="submission" date="2022-02" db="EMBL/GenBank/DDBJ databases">
        <title>Plant Genome Project.</title>
        <authorList>
            <person name="Zhang R.-G."/>
        </authorList>
    </citation>
    <scope>NUCLEOTIDE SEQUENCE</scope>
    <source>
        <strain evidence="1">AT1</strain>
    </source>
</reference>
<keyword evidence="2" id="KW-1185">Reference proteome</keyword>
<sequence length="243" mass="26752">MHNLRSLSFSRNYLGTGETNDLNFLPSLTNATNLFLFAINVNNFGGVLPDSIRNFSTNLRILALDNNKITGNIPSGIGSLINLEGIYLWNNEFTGEIPPDLGTFHQLQELSLSEYGMGNEVSTCGDVYSYGILLLELFTGKRPTDDLFSDKLSLHNFVKLALPEQIEGIADPALFKQRERAVASSSDPIILQHSSSSGQRNLECLISVLKVGIACSEELPRDRMAINDVVAQLHVIRNLHFGG</sequence>
<gene>
    <name evidence="1" type="ORF">RHMOL_Rhmol04G0097000</name>
</gene>
<evidence type="ECO:0000313" key="2">
    <source>
        <dbReference type="Proteomes" id="UP001062846"/>
    </source>
</evidence>
<organism evidence="1 2">
    <name type="scientific">Rhododendron molle</name>
    <name type="common">Chinese azalea</name>
    <name type="synonym">Azalea mollis</name>
    <dbReference type="NCBI Taxonomy" id="49168"/>
    <lineage>
        <taxon>Eukaryota</taxon>
        <taxon>Viridiplantae</taxon>
        <taxon>Streptophyta</taxon>
        <taxon>Embryophyta</taxon>
        <taxon>Tracheophyta</taxon>
        <taxon>Spermatophyta</taxon>
        <taxon>Magnoliopsida</taxon>
        <taxon>eudicotyledons</taxon>
        <taxon>Gunneridae</taxon>
        <taxon>Pentapetalae</taxon>
        <taxon>asterids</taxon>
        <taxon>Ericales</taxon>
        <taxon>Ericaceae</taxon>
        <taxon>Ericoideae</taxon>
        <taxon>Rhodoreae</taxon>
        <taxon>Rhododendron</taxon>
    </lineage>
</organism>
<name>A0ACC0P133_RHOML</name>
<evidence type="ECO:0000313" key="1">
    <source>
        <dbReference type="EMBL" id="KAI8558477.1"/>
    </source>
</evidence>
<accession>A0ACC0P133</accession>
<proteinExistence type="predicted"/>